<protein>
    <submittedName>
        <fullName evidence="1">DUF2971 domain-containing protein</fullName>
    </submittedName>
</protein>
<reference evidence="1 2" key="1">
    <citation type="submission" date="2023-06" db="EMBL/GenBank/DDBJ databases">
        <title>Complete Genome Sequence of Flavobacterium keumense K3R-10.</title>
        <authorList>
            <person name="Jeong H."/>
            <person name="Jhang S.Y."/>
            <person name="Kim J.N."/>
        </authorList>
    </citation>
    <scope>NUCLEOTIDE SEQUENCE [LARGE SCALE GENOMIC DNA]</scope>
    <source>
        <strain evidence="1 2">K3R-10</strain>
    </source>
</reference>
<accession>A0ABY8N7H3</accession>
<organism evidence="1 2">
    <name type="scientific">Flavobacterium keumense</name>
    <dbReference type="NCBI Taxonomy" id="1306518"/>
    <lineage>
        <taxon>Bacteria</taxon>
        <taxon>Pseudomonadati</taxon>
        <taxon>Bacteroidota</taxon>
        <taxon>Flavobacteriia</taxon>
        <taxon>Flavobacteriales</taxon>
        <taxon>Flavobacteriaceae</taxon>
        <taxon>Flavobacterium</taxon>
    </lineage>
</organism>
<name>A0ABY8N7H3_9FLAO</name>
<dbReference type="Pfam" id="PF11185">
    <property type="entry name" value="DUF2971"/>
    <property type="match status" value="1"/>
</dbReference>
<evidence type="ECO:0000313" key="2">
    <source>
        <dbReference type="Proteomes" id="UP001232117"/>
    </source>
</evidence>
<evidence type="ECO:0000313" key="1">
    <source>
        <dbReference type="EMBL" id="WGK95128.1"/>
    </source>
</evidence>
<dbReference type="RefSeq" id="WP_264534259.1">
    <property type="nucleotide sequence ID" value="NZ_CP092332.1"/>
</dbReference>
<keyword evidence="2" id="KW-1185">Reference proteome</keyword>
<proteinExistence type="predicted"/>
<gene>
    <name evidence="1" type="ORF">MG292_02550</name>
</gene>
<dbReference type="Proteomes" id="UP001232117">
    <property type="component" value="Chromosome"/>
</dbReference>
<dbReference type="InterPro" id="IPR021352">
    <property type="entry name" value="DUF2971"/>
</dbReference>
<dbReference type="EMBL" id="CP092332">
    <property type="protein sequence ID" value="WGK95128.1"/>
    <property type="molecule type" value="Genomic_DNA"/>
</dbReference>
<sequence length="469" mass="55300">MGGYFGKGNNRNTESLESLVFNRFKQFLSKDFVINNKINWEVDNQLSFFDLVIFKKNEPIAIIEIKNNLLEDDKNTYLVFCEKTTTLTNTRFCIITDNNSFYFYERNKNEVLKYTFDEIISQINNFKYSSVNPQQIETVLKIIKDTAKLYLDDNKDFIKYIDDNLIANTIGFDEIKNCFHFNELENNNFNSFENIFFTHLLGEFKAKTIYRYTSLNTLFDSIKNLSYRMSGIMGMNDKSEANFVDQYFSKIETKPINEKPLNFQHHKTISSLNKRYISSCSTNKDDLTLWRLYGDDAKGVCLGFKINSEKNNSSFLINKVKYANSKGELKELDFIAEIIRNVKSQTDFNFEFRKLKIWRHFFKPYEYEIEKEIRILAIDNEFLEKINEDWVLTNSNSIINPVIDFRLNDLKSPFQLSEIIIGPKCPEKIINQVQIREMIVRKNIEIKAKKLNSNLSGIKVSPSKIEHYR</sequence>